<proteinExistence type="predicted"/>
<dbReference type="InterPro" id="IPR007484">
    <property type="entry name" value="Peptidase_M28"/>
</dbReference>
<gene>
    <name evidence="3" type="ORF">DDZ18_07495</name>
</gene>
<dbReference type="RefSeq" id="WP_109252738.1">
    <property type="nucleotide sequence ID" value="NZ_QEXV01000003.1"/>
</dbReference>
<dbReference type="InterPro" id="IPR045175">
    <property type="entry name" value="M28_fam"/>
</dbReference>
<name>A0A2U2BU37_9PROT</name>
<reference evidence="4" key="1">
    <citation type="submission" date="2018-05" db="EMBL/GenBank/DDBJ databases">
        <authorList>
            <person name="Liu B.-T."/>
        </authorList>
    </citation>
    <scope>NUCLEOTIDE SEQUENCE [LARGE SCALE GENOMIC DNA]</scope>
    <source>
        <strain evidence="4">WD6-1</strain>
    </source>
</reference>
<dbReference type="GO" id="GO:0008235">
    <property type="term" value="F:metalloexopeptidase activity"/>
    <property type="evidence" value="ECO:0007669"/>
    <property type="project" value="InterPro"/>
</dbReference>
<evidence type="ECO:0000313" key="3">
    <source>
        <dbReference type="EMBL" id="PWE17507.1"/>
    </source>
</evidence>
<organism evidence="3 4">
    <name type="scientific">Marinicauda salina</name>
    <dbReference type="NCBI Taxonomy" id="2135793"/>
    <lineage>
        <taxon>Bacteria</taxon>
        <taxon>Pseudomonadati</taxon>
        <taxon>Pseudomonadota</taxon>
        <taxon>Alphaproteobacteria</taxon>
        <taxon>Maricaulales</taxon>
        <taxon>Maricaulaceae</taxon>
        <taxon>Marinicauda</taxon>
    </lineage>
</organism>
<evidence type="ECO:0000259" key="2">
    <source>
        <dbReference type="Pfam" id="PF04389"/>
    </source>
</evidence>
<dbReference type="GO" id="GO:0006508">
    <property type="term" value="P:proteolysis"/>
    <property type="evidence" value="ECO:0007669"/>
    <property type="project" value="InterPro"/>
</dbReference>
<dbReference type="Proteomes" id="UP000245168">
    <property type="component" value="Unassembled WGS sequence"/>
</dbReference>
<dbReference type="PROSITE" id="PS51257">
    <property type="entry name" value="PROKAR_LIPOPROTEIN"/>
    <property type="match status" value="1"/>
</dbReference>
<dbReference type="SUPFAM" id="SSF53187">
    <property type="entry name" value="Zn-dependent exopeptidases"/>
    <property type="match status" value="1"/>
</dbReference>
<dbReference type="SUPFAM" id="SSF52025">
    <property type="entry name" value="PA domain"/>
    <property type="match status" value="1"/>
</dbReference>
<sequence>MRFVTILAAALTLAGCINVTTTTESGQESAPPPEPTADAIEAHIRFLADDLLEGREAGEPGYDRAALYVETQFRLMGLEPGGSDGYYAPVPLMTISSDPDRAAMSVDGDALTLGEDFLVSPHAVKEESAVEAEAVFVGYGIDAPSLGYDDYAGVDVEGRIAVALSGTPEGLPSDVAAHLNSTRTRAAIAADAGAAALVLIPAEGLTRFPFARLAQFANRPSTTTPAASAGADLEATAMVSEAAAARLFANAPQSFETVVAAARAGESLPTFPLETTVSIAQATRRETIDSANVIGVLPGSDPALAGETVVVTAHLDHLGVCQPLSDEDRICNGALDNASGVAIMLETARAMAAGPGPRRSVAFVALTAEEKGLLGSAHLAANPTPAMGEMVANVNLDMPVIRYEFADMVGFGAEHSSLGPLTEAAVARAGAALSPDPMPEQSLFVRSDHYNFVREGVPSIFLMTGFASPDPEDDEGQGFRRFLGGDYHGPGDEAIEGLVRYDQGAKFARINYEIITAIADADERPRWNEDSYFGDD</sequence>
<dbReference type="PANTHER" id="PTHR12147:SF26">
    <property type="entry name" value="PEPTIDASE M28 DOMAIN-CONTAINING PROTEIN"/>
    <property type="match status" value="1"/>
</dbReference>
<evidence type="ECO:0000256" key="1">
    <source>
        <dbReference type="SAM" id="SignalP"/>
    </source>
</evidence>
<keyword evidence="4" id="KW-1185">Reference proteome</keyword>
<keyword evidence="3" id="KW-0645">Protease</keyword>
<dbReference type="OrthoDB" id="9778250at2"/>
<keyword evidence="1" id="KW-0732">Signal</keyword>
<evidence type="ECO:0000313" key="4">
    <source>
        <dbReference type="Proteomes" id="UP000245168"/>
    </source>
</evidence>
<dbReference type="Gene3D" id="3.40.630.10">
    <property type="entry name" value="Zn peptidases"/>
    <property type="match status" value="1"/>
</dbReference>
<dbReference type="Pfam" id="PF04389">
    <property type="entry name" value="Peptidase_M28"/>
    <property type="match status" value="1"/>
</dbReference>
<keyword evidence="3" id="KW-0031">Aminopeptidase</keyword>
<dbReference type="CDD" id="cd04820">
    <property type="entry name" value="PA_M28_1_1"/>
    <property type="match status" value="1"/>
</dbReference>
<dbReference type="Gene3D" id="3.50.30.30">
    <property type="match status" value="1"/>
</dbReference>
<dbReference type="PANTHER" id="PTHR12147">
    <property type="entry name" value="METALLOPEPTIDASE M28 FAMILY MEMBER"/>
    <property type="match status" value="1"/>
</dbReference>
<comment type="caution">
    <text evidence="3">The sequence shown here is derived from an EMBL/GenBank/DDBJ whole genome shotgun (WGS) entry which is preliminary data.</text>
</comment>
<dbReference type="InterPro" id="IPR046450">
    <property type="entry name" value="PA_dom_sf"/>
</dbReference>
<dbReference type="GO" id="GO:0004177">
    <property type="term" value="F:aminopeptidase activity"/>
    <property type="evidence" value="ECO:0007669"/>
    <property type="project" value="UniProtKB-KW"/>
</dbReference>
<accession>A0A2U2BU37</accession>
<dbReference type="EMBL" id="QEXV01000003">
    <property type="protein sequence ID" value="PWE17507.1"/>
    <property type="molecule type" value="Genomic_DNA"/>
</dbReference>
<protein>
    <submittedName>
        <fullName evidence="3">Aminopeptidase</fullName>
    </submittedName>
</protein>
<dbReference type="AlphaFoldDB" id="A0A2U2BU37"/>
<feature type="signal peptide" evidence="1">
    <location>
        <begin position="1"/>
        <end position="19"/>
    </location>
</feature>
<keyword evidence="3" id="KW-0378">Hydrolase</keyword>
<feature type="domain" description="Peptidase M28" evidence="2">
    <location>
        <begin position="292"/>
        <end position="493"/>
    </location>
</feature>
<feature type="chain" id="PRO_5015743108" evidence="1">
    <location>
        <begin position="20"/>
        <end position="536"/>
    </location>
</feature>